<keyword evidence="1" id="KW-0472">Membrane</keyword>
<feature type="transmembrane region" description="Helical" evidence="1">
    <location>
        <begin position="297"/>
        <end position="319"/>
    </location>
</feature>
<organism evidence="2 3">
    <name type="scientific">Oryza meyeriana var. granulata</name>
    <dbReference type="NCBI Taxonomy" id="110450"/>
    <lineage>
        <taxon>Eukaryota</taxon>
        <taxon>Viridiplantae</taxon>
        <taxon>Streptophyta</taxon>
        <taxon>Embryophyta</taxon>
        <taxon>Tracheophyta</taxon>
        <taxon>Spermatophyta</taxon>
        <taxon>Magnoliopsida</taxon>
        <taxon>Liliopsida</taxon>
        <taxon>Poales</taxon>
        <taxon>Poaceae</taxon>
        <taxon>BOP clade</taxon>
        <taxon>Oryzoideae</taxon>
        <taxon>Oryzeae</taxon>
        <taxon>Oryzinae</taxon>
        <taxon>Oryza</taxon>
        <taxon>Oryza meyeriana</taxon>
    </lineage>
</organism>
<dbReference type="Proteomes" id="UP000479710">
    <property type="component" value="Unassembled WGS sequence"/>
</dbReference>
<sequence length="391" mass="42664">MKLKGVNMSPLHFIPATGGFLNFQVEPLLTADDDYRDHTYIIRIIPVVIWSLNTLSYVVLDLPLPHFKSLFVEYPSLRVYIDTAVVVVISYVSLLVINMNFIVLAIFPFIALAFIGALGSAIRRVNGREAGTSSSTSVASEESKKTTEEAEQLKAISVVPYWVLCAMGQFRAENFAISQFLLFLSTTLGALMLMIIRLPAGVAPGVEQASELLRKTSLVVLLVTVHTMAAELLGENVVLFCMPELVPALLWFSLNIDRGSPVITVDKIKSNRNGLIFLGAAAAAGFAYLAASMDDFGVSRCMMISLSCGVSGLLVYYIVFMMRQWPEQGTATGTSGVSYLEEAVKLLKCWAIFLLVAAAALLLSASVASVRLDLHEQAVPALLKFLKEYYA</sequence>
<dbReference type="EMBL" id="SPHZ02000005">
    <property type="protein sequence ID" value="KAF0920808.1"/>
    <property type="molecule type" value="Genomic_DNA"/>
</dbReference>
<reference evidence="2 3" key="1">
    <citation type="submission" date="2019-11" db="EMBL/GenBank/DDBJ databases">
        <title>Whole genome sequence of Oryza granulata.</title>
        <authorList>
            <person name="Li W."/>
        </authorList>
    </citation>
    <scope>NUCLEOTIDE SEQUENCE [LARGE SCALE GENOMIC DNA]</scope>
    <source>
        <strain evidence="3">cv. Menghai</strain>
        <tissue evidence="2">Leaf</tissue>
    </source>
</reference>
<evidence type="ECO:0000256" key="1">
    <source>
        <dbReference type="SAM" id="Phobius"/>
    </source>
</evidence>
<evidence type="ECO:0000313" key="2">
    <source>
        <dbReference type="EMBL" id="KAF0920808.1"/>
    </source>
</evidence>
<feature type="transmembrane region" description="Helical" evidence="1">
    <location>
        <begin position="102"/>
        <end position="122"/>
    </location>
</feature>
<keyword evidence="1" id="KW-1133">Transmembrane helix</keyword>
<protein>
    <submittedName>
        <fullName evidence="2">Uncharacterized protein</fullName>
    </submittedName>
</protein>
<name>A0A6G1E7P6_9ORYZ</name>
<keyword evidence="1" id="KW-0812">Transmembrane</keyword>
<keyword evidence="3" id="KW-1185">Reference proteome</keyword>
<accession>A0A6G1E7P6</accession>
<gene>
    <name evidence="2" type="ORF">E2562_037221</name>
</gene>
<feature type="transmembrane region" description="Helical" evidence="1">
    <location>
        <begin position="180"/>
        <end position="200"/>
    </location>
</feature>
<comment type="caution">
    <text evidence="2">The sequence shown here is derived from an EMBL/GenBank/DDBJ whole genome shotgun (WGS) entry which is preliminary data.</text>
</comment>
<feature type="transmembrane region" description="Helical" evidence="1">
    <location>
        <begin position="349"/>
        <end position="370"/>
    </location>
</feature>
<proteinExistence type="predicted"/>
<dbReference type="AlphaFoldDB" id="A0A6G1E7P6"/>
<evidence type="ECO:0000313" key="3">
    <source>
        <dbReference type="Proteomes" id="UP000479710"/>
    </source>
</evidence>
<feature type="transmembrane region" description="Helical" evidence="1">
    <location>
        <begin position="274"/>
        <end position="291"/>
    </location>
</feature>
<feature type="transmembrane region" description="Helical" evidence="1">
    <location>
        <begin position="236"/>
        <end position="254"/>
    </location>
</feature>
<feature type="transmembrane region" description="Helical" evidence="1">
    <location>
        <begin position="40"/>
        <end position="59"/>
    </location>
</feature>
<dbReference type="OrthoDB" id="669330at2759"/>